<dbReference type="PANTHER" id="PTHR48020:SF12">
    <property type="entry name" value="PROTON MYO-INOSITOL COTRANSPORTER"/>
    <property type="match status" value="1"/>
</dbReference>
<dbReference type="InterPro" id="IPR020846">
    <property type="entry name" value="MFS_dom"/>
</dbReference>
<comment type="subcellular location">
    <subcellularLocation>
        <location evidence="1">Membrane</location>
        <topology evidence="1">Multi-pass membrane protein</topology>
    </subcellularLocation>
</comment>
<dbReference type="InterPro" id="IPR036259">
    <property type="entry name" value="MFS_trans_sf"/>
</dbReference>
<evidence type="ECO:0000313" key="9">
    <source>
        <dbReference type="EMBL" id="KAA6394973.1"/>
    </source>
</evidence>
<feature type="domain" description="Major facilitator superfamily (MFS) profile" evidence="8">
    <location>
        <begin position="1"/>
        <end position="185"/>
    </location>
</feature>
<keyword evidence="4 7" id="KW-0812">Transmembrane</keyword>
<evidence type="ECO:0000256" key="4">
    <source>
        <dbReference type="ARBA" id="ARBA00022692"/>
    </source>
</evidence>
<evidence type="ECO:0000259" key="8">
    <source>
        <dbReference type="PROSITE" id="PS50850"/>
    </source>
</evidence>
<organism evidence="9 10">
    <name type="scientific">Streblomastix strix</name>
    <dbReference type="NCBI Taxonomy" id="222440"/>
    <lineage>
        <taxon>Eukaryota</taxon>
        <taxon>Metamonada</taxon>
        <taxon>Preaxostyla</taxon>
        <taxon>Oxymonadida</taxon>
        <taxon>Streblomastigidae</taxon>
        <taxon>Streblomastix</taxon>
    </lineage>
</organism>
<dbReference type="InterPro" id="IPR005828">
    <property type="entry name" value="MFS_sugar_transport-like"/>
</dbReference>
<dbReference type="EMBL" id="SNRW01001798">
    <property type="protein sequence ID" value="KAA6394973.1"/>
    <property type="molecule type" value="Genomic_DNA"/>
</dbReference>
<dbReference type="PROSITE" id="PS00217">
    <property type="entry name" value="SUGAR_TRANSPORT_2"/>
    <property type="match status" value="1"/>
</dbReference>
<protein>
    <recommendedName>
        <fullName evidence="8">Major facilitator superfamily (MFS) profile domain-containing protein</fullName>
    </recommendedName>
</protein>
<proteinExistence type="inferred from homology"/>
<evidence type="ECO:0000256" key="5">
    <source>
        <dbReference type="ARBA" id="ARBA00022989"/>
    </source>
</evidence>
<sequence length="185" mass="20501">MSIASGIIKEEPWIDNSTFIKGFISSALFIGGAVGCLVGGFFSDRFGPKRILIISSAEILICTIITSAFKNIVVLIMFRILAGLGLGAISAVGPVYINEQSSSALRGMICSLLQTSTTFSVMLAYVLNFSFHYVREGWRYETNQPQHCVFDETQSFKRTKYKWGRGEAPCLDIRGCRRTGKLMME</sequence>
<name>A0A5J4WJN0_9EUKA</name>
<evidence type="ECO:0000256" key="6">
    <source>
        <dbReference type="ARBA" id="ARBA00023136"/>
    </source>
</evidence>
<evidence type="ECO:0000256" key="7">
    <source>
        <dbReference type="SAM" id="Phobius"/>
    </source>
</evidence>
<dbReference type="SUPFAM" id="SSF103473">
    <property type="entry name" value="MFS general substrate transporter"/>
    <property type="match status" value="1"/>
</dbReference>
<dbReference type="PANTHER" id="PTHR48020">
    <property type="entry name" value="PROTON MYO-INOSITOL COTRANSPORTER"/>
    <property type="match status" value="1"/>
</dbReference>
<reference evidence="9 10" key="1">
    <citation type="submission" date="2019-03" db="EMBL/GenBank/DDBJ databases">
        <title>Single cell metagenomics reveals metabolic interactions within the superorganism composed of flagellate Streblomastix strix and complex community of Bacteroidetes bacteria on its surface.</title>
        <authorList>
            <person name="Treitli S.C."/>
            <person name="Kolisko M."/>
            <person name="Husnik F."/>
            <person name="Keeling P."/>
            <person name="Hampl V."/>
        </authorList>
    </citation>
    <scope>NUCLEOTIDE SEQUENCE [LARGE SCALE GENOMIC DNA]</scope>
    <source>
        <strain evidence="9">ST1C</strain>
    </source>
</reference>
<feature type="transmembrane region" description="Helical" evidence="7">
    <location>
        <begin position="109"/>
        <end position="131"/>
    </location>
</feature>
<feature type="transmembrane region" description="Helical" evidence="7">
    <location>
        <begin position="20"/>
        <end position="42"/>
    </location>
</feature>
<dbReference type="Proteomes" id="UP000324800">
    <property type="component" value="Unassembled WGS sequence"/>
</dbReference>
<dbReference type="InterPro" id="IPR050814">
    <property type="entry name" value="Myo-inositol_Transporter"/>
</dbReference>
<evidence type="ECO:0000256" key="2">
    <source>
        <dbReference type="ARBA" id="ARBA00010992"/>
    </source>
</evidence>
<dbReference type="GO" id="GO:0016020">
    <property type="term" value="C:membrane"/>
    <property type="evidence" value="ECO:0007669"/>
    <property type="project" value="UniProtKB-SubCell"/>
</dbReference>
<gene>
    <name evidence="9" type="ORF">EZS28_009497</name>
</gene>
<dbReference type="Gene3D" id="1.20.1250.20">
    <property type="entry name" value="MFS general substrate transporter like domains"/>
    <property type="match status" value="1"/>
</dbReference>
<feature type="transmembrane region" description="Helical" evidence="7">
    <location>
        <begin position="51"/>
        <end position="69"/>
    </location>
</feature>
<dbReference type="AlphaFoldDB" id="A0A5J4WJN0"/>
<dbReference type="OrthoDB" id="2544694at2759"/>
<dbReference type="PROSITE" id="PS50850">
    <property type="entry name" value="MFS"/>
    <property type="match status" value="1"/>
</dbReference>
<keyword evidence="3" id="KW-0813">Transport</keyword>
<comment type="caution">
    <text evidence="9">The sequence shown here is derived from an EMBL/GenBank/DDBJ whole genome shotgun (WGS) entry which is preliminary data.</text>
</comment>
<accession>A0A5J4WJN0</accession>
<evidence type="ECO:0000313" key="10">
    <source>
        <dbReference type="Proteomes" id="UP000324800"/>
    </source>
</evidence>
<feature type="transmembrane region" description="Helical" evidence="7">
    <location>
        <begin position="75"/>
        <end position="97"/>
    </location>
</feature>
<comment type="similarity">
    <text evidence="2">Belongs to the major facilitator superfamily. Sugar transporter (TC 2.A.1.1) family.</text>
</comment>
<keyword evidence="6 7" id="KW-0472">Membrane</keyword>
<evidence type="ECO:0000256" key="1">
    <source>
        <dbReference type="ARBA" id="ARBA00004141"/>
    </source>
</evidence>
<dbReference type="GO" id="GO:0022857">
    <property type="term" value="F:transmembrane transporter activity"/>
    <property type="evidence" value="ECO:0007669"/>
    <property type="project" value="InterPro"/>
</dbReference>
<dbReference type="Pfam" id="PF00083">
    <property type="entry name" value="Sugar_tr"/>
    <property type="match status" value="1"/>
</dbReference>
<evidence type="ECO:0000256" key="3">
    <source>
        <dbReference type="ARBA" id="ARBA00022448"/>
    </source>
</evidence>
<dbReference type="InterPro" id="IPR005829">
    <property type="entry name" value="Sugar_transporter_CS"/>
</dbReference>
<keyword evidence="5 7" id="KW-1133">Transmembrane helix</keyword>